<dbReference type="RefSeq" id="WP_201079071.1">
    <property type="nucleotide sequence ID" value="NZ_CP067420.1"/>
</dbReference>
<dbReference type="PANTHER" id="PTHR20883:SF51">
    <property type="entry name" value="PHYTANOYL-COA HYDROXYLASE"/>
    <property type="match status" value="1"/>
</dbReference>
<dbReference type="Proteomes" id="UP000595197">
    <property type="component" value="Chromosome"/>
</dbReference>
<dbReference type="GO" id="GO:0051213">
    <property type="term" value="F:dioxygenase activity"/>
    <property type="evidence" value="ECO:0007669"/>
    <property type="project" value="UniProtKB-KW"/>
</dbReference>
<name>A0ABX7BAA6_9PROT</name>
<reference evidence="1" key="1">
    <citation type="submission" date="2021-02" db="EMBL/GenBank/DDBJ databases">
        <title>Skermanella TT6 skin isolate.</title>
        <authorList>
            <person name="Lee K."/>
            <person name="Ganzorig M."/>
        </authorList>
    </citation>
    <scope>NUCLEOTIDE SEQUENCE</scope>
    <source>
        <strain evidence="1">TT6</strain>
    </source>
</reference>
<organism evidence="1 2">
    <name type="scientific">Skermanella cutis</name>
    <dbReference type="NCBI Taxonomy" id="2775420"/>
    <lineage>
        <taxon>Bacteria</taxon>
        <taxon>Pseudomonadati</taxon>
        <taxon>Pseudomonadota</taxon>
        <taxon>Alphaproteobacteria</taxon>
        <taxon>Rhodospirillales</taxon>
        <taxon>Azospirillaceae</taxon>
        <taxon>Skermanella</taxon>
    </lineage>
</organism>
<evidence type="ECO:0000313" key="1">
    <source>
        <dbReference type="EMBL" id="QQP91304.1"/>
    </source>
</evidence>
<dbReference type="Gene3D" id="2.60.120.620">
    <property type="entry name" value="q2cbj1_9rhob like domain"/>
    <property type="match status" value="1"/>
</dbReference>
<proteinExistence type="predicted"/>
<accession>A0ABX7BAA6</accession>
<dbReference type="InterPro" id="IPR008775">
    <property type="entry name" value="Phytyl_CoA_dOase-like"/>
</dbReference>
<keyword evidence="1" id="KW-0560">Oxidoreductase</keyword>
<dbReference type="EMBL" id="CP067420">
    <property type="protein sequence ID" value="QQP91304.1"/>
    <property type="molecule type" value="Genomic_DNA"/>
</dbReference>
<dbReference type="SUPFAM" id="SSF51197">
    <property type="entry name" value="Clavaminate synthase-like"/>
    <property type="match status" value="1"/>
</dbReference>
<gene>
    <name evidence="1" type="ORF">IGS68_08900</name>
</gene>
<protein>
    <submittedName>
        <fullName evidence="1">Phytanoyl-CoA dioxygenase family protein</fullName>
    </submittedName>
</protein>
<evidence type="ECO:0000313" key="2">
    <source>
        <dbReference type="Proteomes" id="UP000595197"/>
    </source>
</evidence>
<dbReference type="PANTHER" id="PTHR20883">
    <property type="entry name" value="PHYTANOYL-COA DIOXYGENASE DOMAIN CONTAINING 1"/>
    <property type="match status" value="1"/>
</dbReference>
<sequence length="282" mass="31653">MPLPSPSEIRDAYRRDGFVVVRGVFSAADVAVLAEAFDRQFQAGLKHPSSFRHGNFHVRVADDGNLGHTVRMVQWPSYGDPVLNAFRQDGRMLRLLEPLLGGDLKQIINQLHWKPPGAAGGDYAFHQDSRFRRPREAYRNLSDSYVQTGLAVDPHTARSGAMRLYPGSHLLGDLDLLPRASILGSGIAEEALERHGLDPSRLVDFEMEPGDVGLWHPYMIHGSAANRSGRDRRLYINGYVRGADCDRGEWTWRDGRPVPLGEPVLVHYEDLHHRPEPHYVTG</sequence>
<keyword evidence="2" id="KW-1185">Reference proteome</keyword>
<keyword evidence="1" id="KW-0223">Dioxygenase</keyword>
<dbReference type="Pfam" id="PF05721">
    <property type="entry name" value="PhyH"/>
    <property type="match status" value="1"/>
</dbReference>